<dbReference type="PROSITE" id="PS50011">
    <property type="entry name" value="PROTEIN_KINASE_DOM"/>
    <property type="match status" value="1"/>
</dbReference>
<evidence type="ECO:0000256" key="2">
    <source>
        <dbReference type="ARBA" id="ARBA00012513"/>
    </source>
</evidence>
<evidence type="ECO:0000256" key="8">
    <source>
        <dbReference type="ARBA" id="ARBA00022840"/>
    </source>
</evidence>
<reference evidence="17" key="1">
    <citation type="submission" date="2022-05" db="EMBL/GenBank/DDBJ databases">
        <title>The Musa troglodytarum L. genome provides insights into the mechanism of non-climacteric behaviour and enrichment of carotenoids.</title>
        <authorList>
            <person name="Wang J."/>
        </authorList>
    </citation>
    <scope>NUCLEOTIDE SEQUENCE</scope>
    <source>
        <tissue evidence="17">Leaf</tissue>
    </source>
</reference>
<dbReference type="OrthoDB" id="4062651at2759"/>
<dbReference type="FunFam" id="3.30.200.20:FF:000039">
    <property type="entry name" value="receptor-like protein kinase FERONIA"/>
    <property type="match status" value="1"/>
</dbReference>
<evidence type="ECO:0000256" key="9">
    <source>
        <dbReference type="ARBA" id="ARBA00022989"/>
    </source>
</evidence>
<keyword evidence="8 13" id="KW-0067">ATP-binding</keyword>
<dbReference type="PROSITE" id="PS00108">
    <property type="entry name" value="PROTEIN_KINASE_ST"/>
    <property type="match status" value="1"/>
</dbReference>
<protein>
    <recommendedName>
        <fullName evidence="2">non-specific serine/threonine protein kinase</fullName>
        <ecNumber evidence="2">2.7.11.1</ecNumber>
    </recommendedName>
</protein>
<dbReference type="PANTHER" id="PTHR47982:SF54">
    <property type="entry name" value="PROTEIN KINASE SUPERFAMILY PROTEIN"/>
    <property type="match status" value="1"/>
</dbReference>
<evidence type="ECO:0000256" key="1">
    <source>
        <dbReference type="ARBA" id="ARBA00004162"/>
    </source>
</evidence>
<evidence type="ECO:0000256" key="7">
    <source>
        <dbReference type="ARBA" id="ARBA00022777"/>
    </source>
</evidence>
<evidence type="ECO:0000256" key="12">
    <source>
        <dbReference type="ARBA" id="ARBA00048679"/>
    </source>
</evidence>
<keyword evidence="9 15" id="KW-1133">Transmembrane helix</keyword>
<evidence type="ECO:0000256" key="10">
    <source>
        <dbReference type="ARBA" id="ARBA00023136"/>
    </source>
</evidence>
<keyword evidence="10 15" id="KW-0472">Membrane</keyword>
<dbReference type="SUPFAM" id="SSF56112">
    <property type="entry name" value="Protein kinase-like (PK-like)"/>
    <property type="match status" value="1"/>
</dbReference>
<dbReference type="Pfam" id="PF07714">
    <property type="entry name" value="PK_Tyr_Ser-Thr"/>
    <property type="match status" value="1"/>
</dbReference>
<proteinExistence type="inferred from homology"/>
<evidence type="ECO:0000256" key="15">
    <source>
        <dbReference type="SAM" id="Phobius"/>
    </source>
</evidence>
<evidence type="ECO:0000256" key="5">
    <source>
        <dbReference type="ARBA" id="ARBA00022692"/>
    </source>
</evidence>
<comment type="catalytic activity">
    <reaction evidence="11">
        <text>L-threonyl-[protein] + ATP = O-phospho-L-threonyl-[protein] + ADP + H(+)</text>
        <dbReference type="Rhea" id="RHEA:46608"/>
        <dbReference type="Rhea" id="RHEA-COMP:11060"/>
        <dbReference type="Rhea" id="RHEA-COMP:11605"/>
        <dbReference type="ChEBI" id="CHEBI:15378"/>
        <dbReference type="ChEBI" id="CHEBI:30013"/>
        <dbReference type="ChEBI" id="CHEBI:30616"/>
        <dbReference type="ChEBI" id="CHEBI:61977"/>
        <dbReference type="ChEBI" id="CHEBI:456216"/>
        <dbReference type="EC" id="2.7.11.1"/>
    </reaction>
</comment>
<dbReference type="InterPro" id="IPR000719">
    <property type="entry name" value="Prot_kinase_dom"/>
</dbReference>
<dbReference type="InterPro" id="IPR008271">
    <property type="entry name" value="Ser/Thr_kinase_AS"/>
</dbReference>
<comment type="subcellular location">
    <subcellularLocation>
        <location evidence="1">Cell membrane</location>
        <topology evidence="1">Single-pass membrane protein</topology>
    </subcellularLocation>
</comment>
<dbReference type="GO" id="GO:0005886">
    <property type="term" value="C:plasma membrane"/>
    <property type="evidence" value="ECO:0007669"/>
    <property type="project" value="UniProtKB-SubCell"/>
</dbReference>
<dbReference type="GO" id="GO:0005524">
    <property type="term" value="F:ATP binding"/>
    <property type="evidence" value="ECO:0007669"/>
    <property type="project" value="UniProtKB-UniRule"/>
</dbReference>
<dbReference type="AlphaFoldDB" id="A0A9E7H7I8"/>
<keyword evidence="7" id="KW-0418">Kinase</keyword>
<comment type="catalytic activity">
    <reaction evidence="12">
        <text>L-seryl-[protein] + ATP = O-phospho-L-seryl-[protein] + ADP + H(+)</text>
        <dbReference type="Rhea" id="RHEA:17989"/>
        <dbReference type="Rhea" id="RHEA-COMP:9863"/>
        <dbReference type="Rhea" id="RHEA-COMP:11604"/>
        <dbReference type="ChEBI" id="CHEBI:15378"/>
        <dbReference type="ChEBI" id="CHEBI:29999"/>
        <dbReference type="ChEBI" id="CHEBI:30616"/>
        <dbReference type="ChEBI" id="CHEBI:83421"/>
        <dbReference type="ChEBI" id="CHEBI:456216"/>
        <dbReference type="EC" id="2.7.11.1"/>
    </reaction>
</comment>
<dbReference type="GO" id="GO:0004674">
    <property type="term" value="F:protein serine/threonine kinase activity"/>
    <property type="evidence" value="ECO:0007669"/>
    <property type="project" value="UniProtKB-KW"/>
</dbReference>
<feature type="domain" description="Protein kinase" evidence="16">
    <location>
        <begin position="104"/>
        <end position="375"/>
    </location>
</feature>
<accession>A0A9E7H7I8</accession>
<dbReference type="InterPro" id="IPR047117">
    <property type="entry name" value="PERK1-13-like"/>
</dbReference>
<keyword evidence="4" id="KW-0808">Transferase</keyword>
<dbReference type="InterPro" id="IPR011009">
    <property type="entry name" value="Kinase-like_dom_sf"/>
</dbReference>
<dbReference type="InterPro" id="IPR001245">
    <property type="entry name" value="Ser-Thr/Tyr_kinase_cat_dom"/>
</dbReference>
<evidence type="ECO:0000256" key="6">
    <source>
        <dbReference type="ARBA" id="ARBA00022741"/>
    </source>
</evidence>
<dbReference type="EMBL" id="CP097510">
    <property type="protein sequence ID" value="URE29141.1"/>
    <property type="molecule type" value="Genomic_DNA"/>
</dbReference>
<keyword evidence="18" id="KW-1185">Reference proteome</keyword>
<dbReference type="EC" id="2.7.11.1" evidence="2"/>
<dbReference type="InterPro" id="IPR017441">
    <property type="entry name" value="Protein_kinase_ATP_BS"/>
</dbReference>
<evidence type="ECO:0000256" key="4">
    <source>
        <dbReference type="ARBA" id="ARBA00022679"/>
    </source>
</evidence>
<evidence type="ECO:0000256" key="11">
    <source>
        <dbReference type="ARBA" id="ARBA00047899"/>
    </source>
</evidence>
<dbReference type="Gene3D" id="1.10.510.10">
    <property type="entry name" value="Transferase(Phosphotransferase) domain 1"/>
    <property type="match status" value="1"/>
</dbReference>
<keyword evidence="5 15" id="KW-0812">Transmembrane</keyword>
<dbReference type="PANTHER" id="PTHR47982">
    <property type="entry name" value="PROLINE-RICH RECEPTOR-LIKE PROTEIN KINASE PERK4"/>
    <property type="match status" value="1"/>
</dbReference>
<evidence type="ECO:0000256" key="13">
    <source>
        <dbReference type="PROSITE-ProRule" id="PRU10141"/>
    </source>
</evidence>
<evidence type="ECO:0000313" key="18">
    <source>
        <dbReference type="Proteomes" id="UP001055439"/>
    </source>
</evidence>
<dbReference type="Proteomes" id="UP001055439">
    <property type="component" value="Chromosome 8"/>
</dbReference>
<evidence type="ECO:0000313" key="17">
    <source>
        <dbReference type="EMBL" id="URE29141.1"/>
    </source>
</evidence>
<dbReference type="PROSITE" id="PS00107">
    <property type="entry name" value="PROTEIN_KINASE_ATP"/>
    <property type="match status" value="1"/>
</dbReference>
<dbReference type="Gene3D" id="3.30.200.20">
    <property type="entry name" value="Phosphorylase Kinase, domain 1"/>
    <property type="match status" value="1"/>
</dbReference>
<sequence>MVVDYHEFWTSSLYQMSSSIAAIVGAAAGGLALLVIIIGFLWFYILCCRTPANKSSETGSSDPSNPVEWGRRDRISCAGCGLASEHQGARQFTLEELEEATKNFSESNIVGTGSFGLVYKGLLLDGTIVAIKRRVSVPRQAFTEQVRILSEIRHRNLVTLIGYCQEGGLQMLIFEYLPNGSISGHLYDSEQHSLTRLEFKQRLAVAIGAAKGLAHLHGLSPPVVHKDFKTSNVLVDENFIAKVADAGVFKLLQGTGEVEAHMGSNDLIDCRLGGGFTSEGMKELIALTLQCLNPSGHSRPKMRAVVVELDRILEMEMALTMVMGDGTAIVTLGSQSDLSLKAAALALHQSQILLLEGDKRNQEREYTDAFSETFFRHAIARGSQLEQDLETVITVLQPGPLGILEHKFSAAEVQEAKAIVQSAVENWRRNSAFERNGRVWQQSKSATSQE</sequence>
<keyword evidence="3 14" id="KW-0723">Serine/threonine-protein kinase</keyword>
<gene>
    <name evidence="17" type="ORF">MUK42_17913</name>
</gene>
<comment type="similarity">
    <text evidence="14">Belongs to the protein kinase superfamily.</text>
</comment>
<name>A0A9E7H7I8_9LILI</name>
<evidence type="ECO:0000256" key="14">
    <source>
        <dbReference type="RuleBase" id="RU000304"/>
    </source>
</evidence>
<organism evidence="17 18">
    <name type="scientific">Musa troglodytarum</name>
    <name type="common">fe'i banana</name>
    <dbReference type="NCBI Taxonomy" id="320322"/>
    <lineage>
        <taxon>Eukaryota</taxon>
        <taxon>Viridiplantae</taxon>
        <taxon>Streptophyta</taxon>
        <taxon>Embryophyta</taxon>
        <taxon>Tracheophyta</taxon>
        <taxon>Spermatophyta</taxon>
        <taxon>Magnoliopsida</taxon>
        <taxon>Liliopsida</taxon>
        <taxon>Zingiberales</taxon>
        <taxon>Musaceae</taxon>
        <taxon>Musa</taxon>
    </lineage>
</organism>
<evidence type="ECO:0000259" key="16">
    <source>
        <dbReference type="PROSITE" id="PS50011"/>
    </source>
</evidence>
<feature type="binding site" evidence="13">
    <location>
        <position position="132"/>
    </location>
    <ligand>
        <name>ATP</name>
        <dbReference type="ChEBI" id="CHEBI:30616"/>
    </ligand>
</feature>
<feature type="transmembrane region" description="Helical" evidence="15">
    <location>
        <begin position="20"/>
        <end position="45"/>
    </location>
</feature>
<evidence type="ECO:0000256" key="3">
    <source>
        <dbReference type="ARBA" id="ARBA00022527"/>
    </source>
</evidence>
<keyword evidence="6 13" id="KW-0547">Nucleotide-binding</keyword>